<evidence type="ECO:0000256" key="1">
    <source>
        <dbReference type="ARBA" id="ARBA00004141"/>
    </source>
</evidence>
<keyword evidence="7 8" id="KW-0472">Membrane</keyword>
<evidence type="ECO:0000256" key="6">
    <source>
        <dbReference type="ARBA" id="ARBA00022989"/>
    </source>
</evidence>
<evidence type="ECO:0000256" key="5">
    <source>
        <dbReference type="ARBA" id="ARBA00022692"/>
    </source>
</evidence>
<feature type="transmembrane region" description="Helical" evidence="8">
    <location>
        <begin position="329"/>
        <end position="350"/>
    </location>
</feature>
<evidence type="ECO:0000256" key="2">
    <source>
        <dbReference type="ARBA" id="ARBA00007998"/>
    </source>
</evidence>
<dbReference type="Proteomes" id="UP001519887">
    <property type="component" value="Unassembled WGS sequence"/>
</dbReference>
<comment type="similarity">
    <text evidence="2">Belongs to the amino acid-polyamine-organocation (APC) superfamily. Spore germination protein (SGP) (TC 2.A.3.9) family.</text>
</comment>
<evidence type="ECO:0000256" key="8">
    <source>
        <dbReference type="SAM" id="Phobius"/>
    </source>
</evidence>
<dbReference type="InterPro" id="IPR004761">
    <property type="entry name" value="Spore_GerAB"/>
</dbReference>
<dbReference type="RefSeq" id="WP_210045969.1">
    <property type="nucleotide sequence ID" value="NZ_JBHLVU010000007.1"/>
</dbReference>
<evidence type="ECO:0000256" key="7">
    <source>
        <dbReference type="ARBA" id="ARBA00023136"/>
    </source>
</evidence>
<feature type="transmembrane region" description="Helical" evidence="8">
    <location>
        <begin position="115"/>
        <end position="133"/>
    </location>
</feature>
<keyword evidence="5 8" id="KW-0812">Transmembrane</keyword>
<keyword evidence="4" id="KW-0309">Germination</keyword>
<name>A0ABS7C1M6_9BACL</name>
<keyword evidence="6 8" id="KW-1133">Transmembrane helix</keyword>
<comment type="subcellular location">
    <subcellularLocation>
        <location evidence="1">Membrane</location>
        <topology evidence="1">Multi-pass membrane protein</topology>
    </subcellularLocation>
</comment>
<keyword evidence="3" id="KW-0813">Transport</keyword>
<gene>
    <name evidence="9" type="ORF">K0U00_12200</name>
</gene>
<dbReference type="PANTHER" id="PTHR34975:SF2">
    <property type="entry name" value="SPORE GERMINATION PROTEIN A2"/>
    <property type="match status" value="1"/>
</dbReference>
<protein>
    <submittedName>
        <fullName evidence="9">Spore germination protein</fullName>
    </submittedName>
</protein>
<sequence length="360" mass="40121">MISQKQLVSLLVLIICFNNFGVFKMMTMIHGQRDAWIGVLLSSIPALIWAFVLAWISHRMSSVTVQGWLKQRAGTFIGVLITAVLAVILMLNLYVNMTDLIHWVNIWFLPNTPNFIVVFIISVSVLLGSLLGLRTLAIAAGILLPIVVVLFVILLFGIFKFLHFYELVPLLERGWIPVRGSLLSSLAGMSDWFILIVLAPFVDTKSKINFKTIYALLLVHVITLVVPIVISLGAFGTIESIQQRTPVFEQWRLAKLGMNFSHIDSLSIIYFFSVSLIRQSLLLFAVCSLMPRKTMSPSVGVMIVIWLAISCVCLMSTNDLKFIQLSVRWHDLALGLGLGAAAMAFFILSFRRLKVKPGAG</sequence>
<dbReference type="Pfam" id="PF03845">
    <property type="entry name" value="Spore_permease"/>
    <property type="match status" value="1"/>
</dbReference>
<feature type="transmembrane region" description="Helical" evidence="8">
    <location>
        <begin position="214"/>
        <end position="238"/>
    </location>
</feature>
<accession>A0ABS7C1M6</accession>
<evidence type="ECO:0000313" key="9">
    <source>
        <dbReference type="EMBL" id="MBW7454795.1"/>
    </source>
</evidence>
<feature type="transmembrane region" description="Helical" evidence="8">
    <location>
        <begin position="76"/>
        <end position="95"/>
    </location>
</feature>
<keyword evidence="10" id="KW-1185">Reference proteome</keyword>
<organism evidence="9 10">
    <name type="scientific">Paenibacillus sepulcri</name>
    <dbReference type="NCBI Taxonomy" id="359917"/>
    <lineage>
        <taxon>Bacteria</taxon>
        <taxon>Bacillati</taxon>
        <taxon>Bacillota</taxon>
        <taxon>Bacilli</taxon>
        <taxon>Bacillales</taxon>
        <taxon>Paenibacillaceae</taxon>
        <taxon>Paenibacillus</taxon>
    </lineage>
</organism>
<feature type="transmembrane region" description="Helical" evidence="8">
    <location>
        <begin position="182"/>
        <end position="202"/>
    </location>
</feature>
<feature type="transmembrane region" description="Helical" evidence="8">
    <location>
        <begin position="299"/>
        <end position="317"/>
    </location>
</feature>
<dbReference type="PANTHER" id="PTHR34975">
    <property type="entry name" value="SPORE GERMINATION PROTEIN A2"/>
    <property type="match status" value="1"/>
</dbReference>
<evidence type="ECO:0000256" key="4">
    <source>
        <dbReference type="ARBA" id="ARBA00022544"/>
    </source>
</evidence>
<proteinExistence type="inferred from homology"/>
<feature type="transmembrane region" description="Helical" evidence="8">
    <location>
        <begin position="268"/>
        <end position="287"/>
    </location>
</feature>
<dbReference type="EMBL" id="JAHZIK010000252">
    <property type="protein sequence ID" value="MBW7454795.1"/>
    <property type="molecule type" value="Genomic_DNA"/>
</dbReference>
<feature type="transmembrane region" description="Helical" evidence="8">
    <location>
        <begin position="35"/>
        <end position="56"/>
    </location>
</feature>
<feature type="transmembrane region" description="Helical" evidence="8">
    <location>
        <begin position="140"/>
        <end position="162"/>
    </location>
</feature>
<evidence type="ECO:0000256" key="3">
    <source>
        <dbReference type="ARBA" id="ARBA00022448"/>
    </source>
</evidence>
<evidence type="ECO:0000313" key="10">
    <source>
        <dbReference type="Proteomes" id="UP001519887"/>
    </source>
</evidence>
<feature type="transmembrane region" description="Helical" evidence="8">
    <location>
        <begin position="7"/>
        <end position="29"/>
    </location>
</feature>
<reference evidence="9 10" key="1">
    <citation type="submission" date="2021-07" db="EMBL/GenBank/DDBJ databases">
        <title>Paenibacillus radiodurans sp. nov., isolated from the southeastern edge of Tengger Desert.</title>
        <authorList>
            <person name="Zhang G."/>
        </authorList>
    </citation>
    <scope>NUCLEOTIDE SEQUENCE [LARGE SCALE GENOMIC DNA]</scope>
    <source>
        <strain evidence="9 10">CCM 7311</strain>
    </source>
</reference>
<comment type="caution">
    <text evidence="9">The sequence shown here is derived from an EMBL/GenBank/DDBJ whole genome shotgun (WGS) entry which is preliminary data.</text>
</comment>